<dbReference type="AlphaFoldDB" id="U5BWU2"/>
<organism evidence="1 2">
    <name type="scientific">Rhodonellum psychrophilum GCM71 = DSM 17998</name>
    <dbReference type="NCBI Taxonomy" id="1123057"/>
    <lineage>
        <taxon>Bacteria</taxon>
        <taxon>Pseudomonadati</taxon>
        <taxon>Bacteroidota</taxon>
        <taxon>Cytophagia</taxon>
        <taxon>Cytophagales</taxon>
        <taxon>Cytophagaceae</taxon>
        <taxon>Rhodonellum</taxon>
    </lineage>
</organism>
<keyword evidence="2" id="KW-1185">Reference proteome</keyword>
<evidence type="ECO:0008006" key="3">
    <source>
        <dbReference type="Google" id="ProtNLM"/>
    </source>
</evidence>
<proteinExistence type="predicted"/>
<dbReference type="eggNOG" id="COG0438">
    <property type="taxonomic scope" value="Bacteria"/>
</dbReference>
<dbReference type="Proteomes" id="UP000016843">
    <property type="component" value="Unassembled WGS sequence"/>
</dbReference>
<comment type="caution">
    <text evidence="1">The sequence shown here is derived from an EMBL/GenBank/DDBJ whole genome shotgun (WGS) entry which is preliminary data.</text>
</comment>
<reference evidence="1 2" key="1">
    <citation type="journal article" date="2013" name="Genome Announc.">
        <title>Draft Genome Sequence of the Psychrophilic and Alkaliphilic Rhodonellum psychrophilum Strain GCM71T.</title>
        <authorList>
            <person name="Hauptmann A.L."/>
            <person name="Glaring M.A."/>
            <person name="Hallin P.F."/>
            <person name="Prieme A."/>
            <person name="Stougaard P."/>
        </authorList>
    </citation>
    <scope>NUCLEOTIDE SEQUENCE [LARGE SCALE GENOMIC DNA]</scope>
    <source>
        <strain evidence="1 2">GCM71</strain>
    </source>
</reference>
<name>U5BWU2_9BACT</name>
<accession>U5BWU2</accession>
<dbReference type="SUPFAM" id="SSF53756">
    <property type="entry name" value="UDP-Glycosyltransferase/glycogen phosphorylase"/>
    <property type="match status" value="1"/>
</dbReference>
<evidence type="ECO:0000313" key="1">
    <source>
        <dbReference type="EMBL" id="ERM81091.1"/>
    </source>
</evidence>
<dbReference type="Gene3D" id="3.40.50.2000">
    <property type="entry name" value="Glycogen Phosphorylase B"/>
    <property type="match status" value="1"/>
</dbReference>
<protein>
    <recommendedName>
        <fullName evidence="3">Glycosyl transferase family 1 domain-containing protein</fullName>
    </recommendedName>
</protein>
<evidence type="ECO:0000313" key="2">
    <source>
        <dbReference type="Proteomes" id="UP000016843"/>
    </source>
</evidence>
<gene>
    <name evidence="1" type="ORF">P872_20730</name>
</gene>
<dbReference type="EMBL" id="AWXR01000062">
    <property type="protein sequence ID" value="ERM81091.1"/>
    <property type="molecule type" value="Genomic_DNA"/>
</dbReference>
<sequence length="403" mass="45930">MIVFKSIFFLSFALFKNPLMEKIKIAIASVLKPLKDPRAYCRMGLSLRETNKYRINIIGFSTKKEIDEENLKFIPLFCHFRTHWKRALVGAKFMGILLRDTPQILILSTYELMVPAILLKPFLRYKIIYDLQENYALNLAHNKSQKGIKKHVSIGLVKAIETVSSPFVDHYFFAEKCYTEELKNIRDFTVLENRFHGRIVPKLGYKIESGKGLTFLISGTLTEVYGTLEGILWFQKIQEGFPNSKLRIVGHAPLPSYLKKIKQKTAGNPAIESRISESPLPYSTILESYKGTDFSVMPYHLLPSISPKIPSKLYESLALGVPVLLPPNAIWADIYQPLRAGLSIDFLDLEHAGARFSSLLEQDFFTSPVPESVLWKSQEPEFLDRILKLSEEQNPIGESSNPV</sequence>